<sequence length="270" mass="30058">MFHTSPPDKKVSHQFLKRNESTDYAGQRTSIMLQLQGASTTARSSIKAVCMSGNLLDSLSAKISIQGTPRKCYLCTPTIAGVMNGQRLEKEDPPLTEKEVWSPPENRMPTLAPKYNSLSLPPSLTSCPMASYEEVHFYGNPTLTLEIKKNELSHEKLLRRMEIKANQIRNSGILYYIFQPLPMGGTNKHDSSFSNGTTSMNFSFCANLINNNDLRHVVLHCLNHDSVLHKGSGTCILRAPPIAGPKLLAGDELSKRRINEHMSCNQCKIQ</sequence>
<dbReference type="GO" id="GO:0016787">
    <property type="term" value="F:hydrolase activity"/>
    <property type="evidence" value="ECO:0007669"/>
    <property type="project" value="UniProtKB-KW"/>
</dbReference>
<evidence type="ECO:0000313" key="2">
    <source>
        <dbReference type="Proteomes" id="UP000585474"/>
    </source>
</evidence>
<proteinExistence type="predicted"/>
<reference evidence="1 2" key="1">
    <citation type="submission" date="2019-07" db="EMBL/GenBank/DDBJ databases">
        <title>De Novo Assembly of kiwifruit Actinidia rufa.</title>
        <authorList>
            <person name="Sugita-Konishi S."/>
            <person name="Sato K."/>
            <person name="Mori E."/>
            <person name="Abe Y."/>
            <person name="Kisaki G."/>
            <person name="Hamano K."/>
            <person name="Suezawa K."/>
            <person name="Otani M."/>
            <person name="Fukuda T."/>
            <person name="Manabe T."/>
            <person name="Gomi K."/>
            <person name="Tabuchi M."/>
            <person name="Akimitsu K."/>
            <person name="Kataoka I."/>
        </authorList>
    </citation>
    <scope>NUCLEOTIDE SEQUENCE [LARGE SCALE GENOMIC DNA]</scope>
    <source>
        <strain evidence="2">cv. Fuchu</strain>
    </source>
</reference>
<keyword evidence="2" id="KW-1185">Reference proteome</keyword>
<accession>A0A7J0GFV7</accession>
<protein>
    <submittedName>
        <fullName evidence="1">P-loop containing nucleoside triphosphate hydrolases superfamily protein</fullName>
    </submittedName>
</protein>
<name>A0A7J0GFV7_9ERIC</name>
<evidence type="ECO:0000313" key="1">
    <source>
        <dbReference type="EMBL" id="GFZ09689.1"/>
    </source>
</evidence>
<organism evidence="1 2">
    <name type="scientific">Actinidia rufa</name>
    <dbReference type="NCBI Taxonomy" id="165716"/>
    <lineage>
        <taxon>Eukaryota</taxon>
        <taxon>Viridiplantae</taxon>
        <taxon>Streptophyta</taxon>
        <taxon>Embryophyta</taxon>
        <taxon>Tracheophyta</taxon>
        <taxon>Spermatophyta</taxon>
        <taxon>Magnoliopsida</taxon>
        <taxon>eudicotyledons</taxon>
        <taxon>Gunneridae</taxon>
        <taxon>Pentapetalae</taxon>
        <taxon>asterids</taxon>
        <taxon>Ericales</taxon>
        <taxon>Actinidiaceae</taxon>
        <taxon>Actinidia</taxon>
    </lineage>
</organism>
<dbReference type="Proteomes" id="UP000585474">
    <property type="component" value="Unassembled WGS sequence"/>
</dbReference>
<dbReference type="EMBL" id="BJWL01000021">
    <property type="protein sequence ID" value="GFZ09689.1"/>
    <property type="molecule type" value="Genomic_DNA"/>
</dbReference>
<comment type="caution">
    <text evidence="1">The sequence shown here is derived from an EMBL/GenBank/DDBJ whole genome shotgun (WGS) entry which is preliminary data.</text>
</comment>
<gene>
    <name evidence="1" type="ORF">Acr_21g0002880</name>
</gene>
<keyword evidence="1" id="KW-0378">Hydrolase</keyword>
<dbReference type="AlphaFoldDB" id="A0A7J0GFV7"/>